<keyword evidence="5" id="KW-1185">Reference proteome</keyword>
<keyword evidence="2" id="KW-0472">Membrane</keyword>
<evidence type="ECO:0000313" key="5">
    <source>
        <dbReference type="Proteomes" id="UP001589766"/>
    </source>
</evidence>
<keyword evidence="2" id="KW-1133">Transmembrane helix</keyword>
<sequence>MTAPQEPEEPAGVRPEQAQPDHQPDSTATAPAESPLPAPGAGRPEAADGEWHRVHPISPWVRGWVILVAMLFFATQSFGEDMVRALVGQGEFQAAEGLWITLAIYGAVFVVMVIIYYFSWRFTKYQLAEEQVLLDTGVIFRQHRRVRYDRVQAVDIRQPLLARIFGLAELKFEAADGGSTAMQLSFIKEGEARILRAEIMGRAAGIRAGADPEEVARRGAAAATAESGEELSEGTGEGPRPAEAPTSALPEAPEHVMLKVPAGRMIGSVLLSTAMIVMVSIIIVLVVGAWILDMTIPQDGEDNWWLILLFILIPFAFSLVGVAWGGFNKGYNFTVATSPDGMRLRYGLLETSQQTVPPGRVQAVRISQGLLWRAFGWYRMSVNVAGYGAVTEGSGADKSTVLPVGTIEDVMRVLSVVAPDPGVEDAPEVIREGITGSGDGRGFTHSPRRVWWLDPLTWKRNAYRSTDTMVLLRSGRLERYLVLMPHERIQSIGLHQGPLERRLRVATLRFHSTAGPVVPLLPHADVDVAVRLFNEEADIAAVSRRMRDRNQWMRQDELDRFEQRTQQVIEQ</sequence>
<feature type="transmembrane region" description="Helical" evidence="2">
    <location>
        <begin position="269"/>
        <end position="292"/>
    </location>
</feature>
<dbReference type="EMBL" id="JBHLWH010000028">
    <property type="protein sequence ID" value="MFC0248954.1"/>
    <property type="molecule type" value="Genomic_DNA"/>
</dbReference>
<dbReference type="PANTHER" id="PTHR34473">
    <property type="entry name" value="UPF0699 TRANSMEMBRANE PROTEIN YDBS"/>
    <property type="match status" value="1"/>
</dbReference>
<gene>
    <name evidence="4" type="ORF">ACFFIO_10630</name>
</gene>
<proteinExistence type="predicted"/>
<name>A0ABV6F6M0_9MICC</name>
<dbReference type="InterPro" id="IPR014529">
    <property type="entry name" value="UCP026631"/>
</dbReference>
<comment type="caution">
    <text evidence="4">The sequence shown here is derived from an EMBL/GenBank/DDBJ whole genome shotgun (WGS) entry which is preliminary data.</text>
</comment>
<evidence type="ECO:0000313" key="4">
    <source>
        <dbReference type="EMBL" id="MFC0248954.1"/>
    </source>
</evidence>
<dbReference type="RefSeq" id="WP_378041665.1">
    <property type="nucleotide sequence ID" value="NZ_JBHLWH010000028.1"/>
</dbReference>
<feature type="domain" description="YdbS-like PH" evidence="3">
    <location>
        <begin position="332"/>
        <end position="389"/>
    </location>
</feature>
<evidence type="ECO:0000259" key="3">
    <source>
        <dbReference type="Pfam" id="PF03703"/>
    </source>
</evidence>
<keyword evidence="2" id="KW-0812">Transmembrane</keyword>
<dbReference type="Pfam" id="PF03703">
    <property type="entry name" value="bPH_2"/>
    <property type="match status" value="3"/>
</dbReference>
<feature type="transmembrane region" description="Helical" evidence="2">
    <location>
        <begin position="60"/>
        <end position="78"/>
    </location>
</feature>
<feature type="domain" description="YdbS-like PH" evidence="3">
    <location>
        <begin position="120"/>
        <end position="198"/>
    </location>
</feature>
<feature type="transmembrane region" description="Helical" evidence="2">
    <location>
        <begin position="98"/>
        <end position="118"/>
    </location>
</feature>
<dbReference type="PIRSF" id="PIRSF026631">
    <property type="entry name" value="UCP026631"/>
    <property type="match status" value="1"/>
</dbReference>
<dbReference type="InterPro" id="IPR005182">
    <property type="entry name" value="YdbS-like_PH"/>
</dbReference>
<feature type="region of interest" description="Disordered" evidence="1">
    <location>
        <begin position="217"/>
        <end position="248"/>
    </location>
</feature>
<reference evidence="4 5" key="1">
    <citation type="submission" date="2024-09" db="EMBL/GenBank/DDBJ databases">
        <authorList>
            <person name="Sun Q."/>
            <person name="Mori K."/>
        </authorList>
    </citation>
    <scope>NUCLEOTIDE SEQUENCE [LARGE SCALE GENOMIC DNA]</scope>
    <source>
        <strain evidence="4 5">CCM 7609</strain>
    </source>
</reference>
<feature type="transmembrane region" description="Helical" evidence="2">
    <location>
        <begin position="304"/>
        <end position="324"/>
    </location>
</feature>
<dbReference type="Proteomes" id="UP001589766">
    <property type="component" value="Unassembled WGS sequence"/>
</dbReference>
<dbReference type="PANTHER" id="PTHR34473:SF2">
    <property type="entry name" value="UPF0699 TRANSMEMBRANE PROTEIN YDBT"/>
    <property type="match status" value="1"/>
</dbReference>
<protein>
    <submittedName>
        <fullName evidence="4">PH domain-containing protein</fullName>
    </submittedName>
</protein>
<organism evidence="4 5">
    <name type="scientific">Citricoccus parietis</name>
    <dbReference type="NCBI Taxonomy" id="592307"/>
    <lineage>
        <taxon>Bacteria</taxon>
        <taxon>Bacillati</taxon>
        <taxon>Actinomycetota</taxon>
        <taxon>Actinomycetes</taxon>
        <taxon>Micrococcales</taxon>
        <taxon>Micrococcaceae</taxon>
        <taxon>Citricoccus</taxon>
    </lineage>
</organism>
<feature type="domain" description="YdbS-like PH" evidence="3">
    <location>
        <begin position="458"/>
        <end position="533"/>
    </location>
</feature>
<feature type="region of interest" description="Disordered" evidence="1">
    <location>
        <begin position="1"/>
        <end position="47"/>
    </location>
</feature>
<evidence type="ECO:0000256" key="2">
    <source>
        <dbReference type="SAM" id="Phobius"/>
    </source>
</evidence>
<accession>A0ABV6F6M0</accession>
<evidence type="ECO:0000256" key="1">
    <source>
        <dbReference type="SAM" id="MobiDB-lite"/>
    </source>
</evidence>